<dbReference type="eggNOG" id="COG3385">
    <property type="taxonomic scope" value="Bacteria"/>
</dbReference>
<keyword evidence="2" id="KW-1185">Reference proteome</keyword>
<sequence>MIYEIVENVKRKILILTQNPNYYITRPQQKYLIEMV</sequence>
<dbReference type="HOGENOM" id="CLU_3355138_0_0_0"/>
<dbReference type="EMBL" id="CP002347">
    <property type="protein sequence ID" value="ADR19060.1"/>
    <property type="molecule type" value="Genomic_DNA"/>
</dbReference>
<reference evidence="1 2" key="2">
    <citation type="journal article" date="2011" name="Stand. Genomic Sci.">
        <title>Complete genome sequence of Calditerrivibrio nitroreducens type strain (Yu37-1).</title>
        <authorList>
            <person name="Pitluck S."/>
            <person name="Sikorski J."/>
            <person name="Zeytun A."/>
            <person name="Lapidus A."/>
            <person name="Nolan M."/>
            <person name="Lucas S."/>
            <person name="Hammon N."/>
            <person name="Deshpande S."/>
            <person name="Cheng J.F."/>
            <person name="Tapia R."/>
            <person name="Han C."/>
            <person name="Goodwin L."/>
            <person name="Liolios K."/>
            <person name="Pagani I."/>
            <person name="Ivanova N."/>
            <person name="Mavromatis K."/>
            <person name="Pati A."/>
            <person name="Chen A."/>
            <person name="Palaniappan K."/>
            <person name="Hauser L."/>
            <person name="Chang Y.J."/>
            <person name="Jeffries C.D."/>
            <person name="Detter J.C."/>
            <person name="Brambilla E."/>
            <person name="Djao O.D."/>
            <person name="Rohde M."/>
            <person name="Spring S."/>
            <person name="Goker M."/>
            <person name="Woyke T."/>
            <person name="Bristow J."/>
            <person name="Eisen J.A."/>
            <person name="Markowitz V."/>
            <person name="Hugenholtz P."/>
            <person name="Kyrpides N.C."/>
            <person name="Klenk H.P."/>
            <person name="Land M."/>
        </authorList>
    </citation>
    <scope>NUCLEOTIDE SEQUENCE [LARGE SCALE GENOMIC DNA]</scope>
    <source>
        <strain evidence="2">DSM 19672 / NBRC 101217 / Yu37-1</strain>
    </source>
</reference>
<gene>
    <name evidence="1" type="ordered locus">Calni_1150</name>
</gene>
<organism evidence="1 2">
    <name type="scientific">Calditerrivibrio nitroreducens (strain DSM 19672 / NBRC 101217 / Yu37-1)</name>
    <dbReference type="NCBI Taxonomy" id="768670"/>
    <lineage>
        <taxon>Bacteria</taxon>
        <taxon>Pseudomonadati</taxon>
        <taxon>Deferribacterota</taxon>
        <taxon>Deferribacteres</taxon>
        <taxon>Deferribacterales</taxon>
        <taxon>Calditerrivibrionaceae</taxon>
    </lineage>
</organism>
<dbReference type="STRING" id="768670.Calni_1150"/>
<dbReference type="KEGG" id="cni:Calni_1150"/>
<proteinExistence type="predicted"/>
<evidence type="ECO:0000313" key="2">
    <source>
        <dbReference type="Proteomes" id="UP000007039"/>
    </source>
</evidence>
<name>E4TIL2_CALNY</name>
<protein>
    <submittedName>
        <fullName evidence="1">Uncharacterized protein</fullName>
    </submittedName>
</protein>
<evidence type="ECO:0000313" key="1">
    <source>
        <dbReference type="EMBL" id="ADR19060.1"/>
    </source>
</evidence>
<reference key="1">
    <citation type="submission" date="2010-11" db="EMBL/GenBank/DDBJ databases">
        <title>The complete genome of chromosome of Calditerrivibrio nitroreducens DSM 19672.</title>
        <authorList>
            <consortium name="US DOE Joint Genome Institute (JGI-PGF)"/>
            <person name="Lucas S."/>
            <person name="Copeland A."/>
            <person name="Lapidus A."/>
            <person name="Bruce D."/>
            <person name="Goodwin L."/>
            <person name="Pitluck S."/>
            <person name="Kyrpides N."/>
            <person name="Mavromatis K."/>
            <person name="Ivanova N."/>
            <person name="Mikhailova N."/>
            <person name="Zeytun A."/>
            <person name="Brettin T."/>
            <person name="Detter J.C."/>
            <person name="Tapia R."/>
            <person name="Han C."/>
            <person name="Land M."/>
            <person name="Hauser L."/>
            <person name="Markowitz V."/>
            <person name="Cheng J.-F."/>
            <person name="Hugenholtz P."/>
            <person name="Woyke T."/>
            <person name="Wu D."/>
            <person name="Spring S."/>
            <person name="Schroeder M."/>
            <person name="Brambilla E."/>
            <person name="Klenk H.-P."/>
            <person name="Eisen J.A."/>
        </authorList>
    </citation>
    <scope>NUCLEOTIDE SEQUENCE [LARGE SCALE GENOMIC DNA]</scope>
    <source>
        <strain>DSM 19672</strain>
    </source>
</reference>
<accession>E4TIL2</accession>
<dbReference type="AlphaFoldDB" id="E4TIL2"/>
<dbReference type="Proteomes" id="UP000007039">
    <property type="component" value="Chromosome"/>
</dbReference>